<accession>A0ABV5MME7</accession>
<evidence type="ECO:0000313" key="2">
    <source>
        <dbReference type="Proteomes" id="UP001589608"/>
    </source>
</evidence>
<dbReference type="EMBL" id="JBHMCA010000069">
    <property type="protein sequence ID" value="MFB9449733.1"/>
    <property type="molecule type" value="Genomic_DNA"/>
</dbReference>
<name>A0ABV5MME7_9ACTN</name>
<reference evidence="1 2" key="1">
    <citation type="submission" date="2024-09" db="EMBL/GenBank/DDBJ databases">
        <authorList>
            <person name="Sun Q."/>
            <person name="Mori K."/>
        </authorList>
    </citation>
    <scope>NUCLEOTIDE SEQUENCE [LARGE SCALE GENOMIC DNA]</scope>
    <source>
        <strain evidence="1 2">JCM 3307</strain>
    </source>
</reference>
<sequence length="42" mass="4842">MHHLFLIPVLSLMLVAPFIADFLLDDRPLVGSRTRLEKGPRR</sequence>
<dbReference type="RefSeq" id="WP_281428351.1">
    <property type="nucleotide sequence ID" value="NZ_CP061913.1"/>
</dbReference>
<comment type="caution">
    <text evidence="1">The sequence shown here is derived from an EMBL/GenBank/DDBJ whole genome shotgun (WGS) entry which is preliminary data.</text>
</comment>
<keyword evidence="2" id="KW-1185">Reference proteome</keyword>
<evidence type="ECO:0000313" key="1">
    <source>
        <dbReference type="EMBL" id="MFB9449733.1"/>
    </source>
</evidence>
<dbReference type="Proteomes" id="UP001589608">
    <property type="component" value="Unassembled WGS sequence"/>
</dbReference>
<proteinExistence type="predicted"/>
<gene>
    <name evidence="1" type="ORF">ACFFTR_42210</name>
</gene>
<protein>
    <submittedName>
        <fullName evidence="1">Uncharacterized protein</fullName>
    </submittedName>
</protein>
<organism evidence="1 2">
    <name type="scientific">Dactylosporangium vinaceum</name>
    <dbReference type="NCBI Taxonomy" id="53362"/>
    <lineage>
        <taxon>Bacteria</taxon>
        <taxon>Bacillati</taxon>
        <taxon>Actinomycetota</taxon>
        <taxon>Actinomycetes</taxon>
        <taxon>Micromonosporales</taxon>
        <taxon>Micromonosporaceae</taxon>
        <taxon>Dactylosporangium</taxon>
    </lineage>
</organism>